<keyword evidence="1" id="KW-0472">Membrane</keyword>
<proteinExistence type="predicted"/>
<keyword evidence="1" id="KW-0812">Transmembrane</keyword>
<dbReference type="RefSeq" id="WP_281253879.1">
    <property type="nucleotide sequence ID" value="NZ_PDJH01000001.1"/>
</dbReference>
<gene>
    <name evidence="2" type="ORF">ATL41_2390</name>
</gene>
<evidence type="ECO:0000313" key="2">
    <source>
        <dbReference type="EMBL" id="PFG37623.1"/>
    </source>
</evidence>
<name>A0A2A9EFN8_9MICO</name>
<dbReference type="Proteomes" id="UP000221394">
    <property type="component" value="Unassembled WGS sequence"/>
</dbReference>
<evidence type="ECO:0000313" key="3">
    <source>
        <dbReference type="Proteomes" id="UP000221394"/>
    </source>
</evidence>
<sequence length="40" mass="4487">MMRRYSSPAARQRHQRRVALIVAVSMLAAVALPAFGMLFL</sequence>
<keyword evidence="3" id="KW-1185">Reference proteome</keyword>
<organism evidence="2 3">
    <name type="scientific">Flavimobilis soli</name>
    <dbReference type="NCBI Taxonomy" id="442709"/>
    <lineage>
        <taxon>Bacteria</taxon>
        <taxon>Bacillati</taxon>
        <taxon>Actinomycetota</taxon>
        <taxon>Actinomycetes</taxon>
        <taxon>Micrococcales</taxon>
        <taxon>Jonesiaceae</taxon>
        <taxon>Flavimobilis</taxon>
    </lineage>
</organism>
<keyword evidence="1" id="KW-1133">Transmembrane helix</keyword>
<comment type="caution">
    <text evidence="2">The sequence shown here is derived from an EMBL/GenBank/DDBJ whole genome shotgun (WGS) entry which is preliminary data.</text>
</comment>
<dbReference type="EMBL" id="PDJH01000001">
    <property type="protein sequence ID" value="PFG37623.1"/>
    <property type="molecule type" value="Genomic_DNA"/>
</dbReference>
<evidence type="ECO:0000256" key="1">
    <source>
        <dbReference type="SAM" id="Phobius"/>
    </source>
</evidence>
<feature type="transmembrane region" description="Helical" evidence="1">
    <location>
        <begin position="20"/>
        <end position="39"/>
    </location>
</feature>
<reference evidence="2 3" key="1">
    <citation type="submission" date="2017-10" db="EMBL/GenBank/DDBJ databases">
        <title>Sequencing the genomes of 1000 actinobacteria strains.</title>
        <authorList>
            <person name="Klenk H.-P."/>
        </authorList>
    </citation>
    <scope>NUCLEOTIDE SEQUENCE [LARGE SCALE GENOMIC DNA]</scope>
    <source>
        <strain evidence="2 3">DSM 21574</strain>
    </source>
</reference>
<dbReference type="AlphaFoldDB" id="A0A2A9EFN8"/>
<accession>A0A2A9EFN8</accession>
<protein>
    <submittedName>
        <fullName evidence="2">Uncharacterized protein</fullName>
    </submittedName>
</protein>